<keyword evidence="2" id="KW-1185">Reference proteome</keyword>
<reference evidence="1" key="1">
    <citation type="submission" date="2022-06" db="EMBL/GenBank/DDBJ databases">
        <title>Phylogenomic reconstructions and comparative analyses of Kickxellomycotina fungi.</title>
        <authorList>
            <person name="Reynolds N.K."/>
            <person name="Stajich J.E."/>
            <person name="Barry K."/>
            <person name="Grigoriev I.V."/>
            <person name="Crous P."/>
            <person name="Smith M.E."/>
        </authorList>
    </citation>
    <scope>NUCLEOTIDE SEQUENCE</scope>
    <source>
        <strain evidence="1">RSA 2271</strain>
    </source>
</reference>
<organism evidence="1 2">
    <name type="scientific">Spiromyces aspiralis</name>
    <dbReference type="NCBI Taxonomy" id="68401"/>
    <lineage>
        <taxon>Eukaryota</taxon>
        <taxon>Fungi</taxon>
        <taxon>Fungi incertae sedis</taxon>
        <taxon>Zoopagomycota</taxon>
        <taxon>Kickxellomycotina</taxon>
        <taxon>Kickxellomycetes</taxon>
        <taxon>Kickxellales</taxon>
        <taxon>Kickxellaceae</taxon>
        <taxon>Spiromyces</taxon>
    </lineage>
</organism>
<comment type="caution">
    <text evidence="1">The sequence shown here is derived from an EMBL/GenBank/DDBJ whole genome shotgun (WGS) entry which is preliminary data.</text>
</comment>
<accession>A0ACC1HJU0</accession>
<dbReference type="EMBL" id="JAMZIH010005143">
    <property type="protein sequence ID" value="KAJ1676053.1"/>
    <property type="molecule type" value="Genomic_DNA"/>
</dbReference>
<protein>
    <submittedName>
        <fullName evidence="1">Uncharacterized protein</fullName>
    </submittedName>
</protein>
<gene>
    <name evidence="1" type="ORF">EV182_000046</name>
</gene>
<sequence>MTEREARPADAEPHASGHVVLVKNGDGRPQSSITYPQQPLPPLSSQLPVSASYEEKYRKLKRKLRDVLDENVRITAKMQEKDKRIARLYREKELLLDRIEQLLANQSQSIEDDDDNDEYHISKEYDYEDDADMASDLSSSLGSDLGSEINSEMSIEYQRGMPVGSTHKGRTIAESSSATSGKRGTRGHNARLPALAYGISTPSRNASADMLGALPSASGRRSSRARYSPTTPAKRSHASANLNDSDLESASANTPGIDADSHQSMMLDDINDDPSQQRPRKMSRKKRRQLEISSRVRSVQPVPRDEEGNYILPIQVGILTVLNLGHVVWDRDTFHNERYIWPVGYTVQREYGSMIDPDKNVIYTCRISDGGDGPRFHIEPEDMPDSPIIANSATGAWTHAVRVVNQIRKREHSNSASGPDYFGFSHPTIAKMIQDLPGVEKCKNYVFQKFVEMKERHVRGVMKKGRGGKPQPAMLDRGRKALEAQKDRPENATILQGFLSSPSARDGDSSAAALAAQRSSLSSSASTADVVAAMTAEGSPDDVGSVDDTVDGFALGDKDAEEDEESDTAEGRQHVGVSGNNGGGATAATTEGAET</sequence>
<dbReference type="Proteomes" id="UP001145114">
    <property type="component" value="Unassembled WGS sequence"/>
</dbReference>
<proteinExistence type="predicted"/>
<evidence type="ECO:0000313" key="2">
    <source>
        <dbReference type="Proteomes" id="UP001145114"/>
    </source>
</evidence>
<evidence type="ECO:0000313" key="1">
    <source>
        <dbReference type="EMBL" id="KAJ1676053.1"/>
    </source>
</evidence>
<name>A0ACC1HJU0_9FUNG</name>